<dbReference type="RefSeq" id="WP_122903624.1">
    <property type="nucleotide sequence ID" value="NZ_RHHS01000013.1"/>
</dbReference>
<keyword evidence="2" id="KW-1185">Reference proteome</keyword>
<accession>A0A3M8B901</accession>
<evidence type="ECO:0000313" key="2">
    <source>
        <dbReference type="Proteomes" id="UP000268829"/>
    </source>
</evidence>
<dbReference type="AlphaFoldDB" id="A0A3M8B901"/>
<protein>
    <submittedName>
        <fullName evidence="1">Uncharacterized protein</fullName>
    </submittedName>
</protein>
<evidence type="ECO:0000313" key="1">
    <source>
        <dbReference type="EMBL" id="RNB59457.1"/>
    </source>
</evidence>
<name>A0A3M8B901_9BACL</name>
<reference evidence="1 2" key="1">
    <citation type="submission" date="2018-10" db="EMBL/GenBank/DDBJ databases">
        <title>Phylogenomics of Brevibacillus.</title>
        <authorList>
            <person name="Dunlap C."/>
        </authorList>
    </citation>
    <scope>NUCLEOTIDE SEQUENCE [LARGE SCALE GENOMIC DNA]</scope>
    <source>
        <strain evidence="1 2">DSM 100115</strain>
    </source>
</reference>
<gene>
    <name evidence="1" type="ORF">EDM57_04760</name>
</gene>
<dbReference type="Pfam" id="PF18780">
    <property type="entry name" value="HNH_repeat"/>
    <property type="match status" value="1"/>
</dbReference>
<comment type="caution">
    <text evidence="1">The sequence shown here is derived from an EMBL/GenBank/DDBJ whole genome shotgun (WGS) entry which is preliminary data.</text>
</comment>
<proteinExistence type="predicted"/>
<organism evidence="1 2">
    <name type="scientific">Brevibacillus gelatini</name>
    <dbReference type="NCBI Taxonomy" id="1655277"/>
    <lineage>
        <taxon>Bacteria</taxon>
        <taxon>Bacillati</taxon>
        <taxon>Bacillota</taxon>
        <taxon>Bacilli</taxon>
        <taxon>Bacillales</taxon>
        <taxon>Paenibacillaceae</taxon>
        <taxon>Brevibacillus</taxon>
    </lineage>
</organism>
<dbReference type="Proteomes" id="UP000268829">
    <property type="component" value="Unassembled WGS sequence"/>
</dbReference>
<sequence>MSKVYTKAEAKKLILRNLRALSTENKGKVTPEIYKSSGLKPSYSYIKEHFGWTNILREANIMPHPSMLTAEELIQQLKDSIKELGYIPTSTEYDKLKMKPDSDSLSKRGLTWSEAMNEAGFRTYGKPVKVKDRVCYNAGCYNQYTPEYEHHWYCDECQKDIRGKFISKLNDMKDANALRKIALQLATSNNSFRTITFIMGLDKN</sequence>
<dbReference type="OrthoDB" id="2596976at2"/>
<dbReference type="InterPro" id="IPR041025">
    <property type="entry name" value="HNH_repeat"/>
</dbReference>
<dbReference type="EMBL" id="RHHS01000013">
    <property type="protein sequence ID" value="RNB59457.1"/>
    <property type="molecule type" value="Genomic_DNA"/>
</dbReference>